<proteinExistence type="predicted"/>
<evidence type="ECO:0000313" key="2">
    <source>
        <dbReference type="EMBL" id="CAB4154545.1"/>
    </source>
</evidence>
<sequence length="93" mass="10353">MARPKPKLICSHEDGETILEVCEADAVYAVLYRGQPIAIRRHNPNIKYLGYKYAKSMFPSSGHAFGLAKRLNEAHNTTDFTVAIMGISKTISQ</sequence>
<evidence type="ECO:0000313" key="1">
    <source>
        <dbReference type="EMBL" id="CAB4135297.1"/>
    </source>
</evidence>
<dbReference type="EMBL" id="LR796616">
    <property type="protein sequence ID" value="CAB4154545.1"/>
    <property type="molecule type" value="Genomic_DNA"/>
</dbReference>
<gene>
    <name evidence="1" type="ORF">UFOVP284_9</name>
    <name evidence="2" type="ORF">UFOVP646_13</name>
</gene>
<accession>A0A6J5NBL8</accession>
<name>A0A6J5NBL8_9CAUD</name>
<dbReference type="EMBL" id="LR796299">
    <property type="protein sequence ID" value="CAB4135297.1"/>
    <property type="molecule type" value="Genomic_DNA"/>
</dbReference>
<protein>
    <submittedName>
        <fullName evidence="2">Uncharacterized protein</fullName>
    </submittedName>
</protein>
<organism evidence="2">
    <name type="scientific">uncultured Caudovirales phage</name>
    <dbReference type="NCBI Taxonomy" id="2100421"/>
    <lineage>
        <taxon>Viruses</taxon>
        <taxon>Duplodnaviria</taxon>
        <taxon>Heunggongvirae</taxon>
        <taxon>Uroviricota</taxon>
        <taxon>Caudoviricetes</taxon>
        <taxon>Peduoviridae</taxon>
        <taxon>Maltschvirus</taxon>
        <taxon>Maltschvirus maltsch</taxon>
    </lineage>
</organism>
<reference evidence="2" key="1">
    <citation type="submission" date="2020-04" db="EMBL/GenBank/DDBJ databases">
        <authorList>
            <person name="Chiriac C."/>
            <person name="Salcher M."/>
            <person name="Ghai R."/>
            <person name="Kavagutti S V."/>
        </authorList>
    </citation>
    <scope>NUCLEOTIDE SEQUENCE</scope>
</reference>